<sequence length="46" mass="5208">MSRKDDPILMDLLGIILNKSGSLLDAIILMLFIFGTVLNRFKTLTR</sequence>
<organism evidence="2 3">
    <name type="scientific">Jejuia pallidilutea</name>
    <dbReference type="NCBI Taxonomy" id="504487"/>
    <lineage>
        <taxon>Bacteria</taxon>
        <taxon>Pseudomonadati</taxon>
        <taxon>Bacteroidota</taxon>
        <taxon>Flavobacteriia</taxon>
        <taxon>Flavobacteriales</taxon>
        <taxon>Flavobacteriaceae</taxon>
        <taxon>Jejuia</taxon>
    </lineage>
</organism>
<evidence type="ECO:0000313" key="2">
    <source>
        <dbReference type="EMBL" id="GAL66794.1"/>
    </source>
</evidence>
<dbReference type="AlphaFoldDB" id="A0A090VU41"/>
<feature type="transmembrane region" description="Helical" evidence="1">
    <location>
        <begin position="20"/>
        <end position="38"/>
    </location>
</feature>
<accession>A0A090VU41</accession>
<keyword evidence="1" id="KW-0472">Membrane</keyword>
<keyword evidence="1" id="KW-1133">Transmembrane helix</keyword>
<protein>
    <submittedName>
        <fullName evidence="2">Uncharacterized protein</fullName>
    </submittedName>
</protein>
<evidence type="ECO:0000313" key="3">
    <source>
        <dbReference type="Proteomes" id="UP000029641"/>
    </source>
</evidence>
<dbReference type="EMBL" id="BBNR01000006">
    <property type="protein sequence ID" value="GAL66794.1"/>
    <property type="molecule type" value="Genomic_DNA"/>
</dbReference>
<evidence type="ECO:0000256" key="1">
    <source>
        <dbReference type="SAM" id="Phobius"/>
    </source>
</evidence>
<reference evidence="2 3" key="1">
    <citation type="journal article" date="2014" name="Genome Announc.">
        <title>Draft Genome Sequence of Marine Flavobacterium Jejuia pallidilutea Strain 11shimoA1 and Pigmentation Mutants.</title>
        <authorList>
            <person name="Takatani N."/>
            <person name="Nakanishi M."/>
            <person name="Meirelles P."/>
            <person name="Mino S."/>
            <person name="Suda W."/>
            <person name="Oshima K."/>
            <person name="Hattori M."/>
            <person name="Ohkuma M."/>
            <person name="Hosokawa M."/>
            <person name="Miyashita K."/>
            <person name="Thompson F.L."/>
            <person name="Niwa A."/>
            <person name="Sawabe T."/>
            <person name="Sawabe T."/>
        </authorList>
    </citation>
    <scope>NUCLEOTIDE SEQUENCE [LARGE SCALE GENOMIC DNA]</scope>
    <source>
        <strain evidence="2 3">JCM 19301</strain>
    </source>
</reference>
<comment type="caution">
    <text evidence="2">The sequence shown here is derived from an EMBL/GenBank/DDBJ whole genome shotgun (WGS) entry which is preliminary data.</text>
</comment>
<dbReference type="Proteomes" id="UP000029641">
    <property type="component" value="Unassembled WGS sequence"/>
</dbReference>
<proteinExistence type="predicted"/>
<keyword evidence="1" id="KW-0812">Transmembrane</keyword>
<gene>
    <name evidence="2" type="ORF">JCM19301_1338</name>
</gene>
<name>A0A090VU41_9FLAO</name>